<feature type="transmembrane region" description="Helical" evidence="6">
    <location>
        <begin position="49"/>
        <end position="75"/>
    </location>
</feature>
<feature type="transmembrane region" description="Helical" evidence="6">
    <location>
        <begin position="96"/>
        <end position="122"/>
    </location>
</feature>
<dbReference type="PANTHER" id="PTHR42770:SF15">
    <property type="entry name" value="GLUTAMATE_GAMMA-AMINOBUTYRATE ANTIPORTER-RELATED"/>
    <property type="match status" value="1"/>
</dbReference>
<evidence type="ECO:0000256" key="2">
    <source>
        <dbReference type="ARBA" id="ARBA00022448"/>
    </source>
</evidence>
<dbReference type="PANTHER" id="PTHR42770">
    <property type="entry name" value="AMINO ACID TRANSPORTER-RELATED"/>
    <property type="match status" value="1"/>
</dbReference>
<dbReference type="Gene3D" id="1.20.1740.10">
    <property type="entry name" value="Amino acid/polyamine transporter I"/>
    <property type="match status" value="1"/>
</dbReference>
<keyword evidence="2" id="KW-0813">Transport</keyword>
<reference evidence="8" key="1">
    <citation type="journal article" date="2019" name="Int. J. Syst. Evol. Microbiol.">
        <title>The Global Catalogue of Microorganisms (GCM) 10K type strain sequencing project: providing services to taxonomists for standard genome sequencing and annotation.</title>
        <authorList>
            <consortium name="The Broad Institute Genomics Platform"/>
            <consortium name="The Broad Institute Genome Sequencing Center for Infectious Disease"/>
            <person name="Wu L."/>
            <person name="Ma J."/>
        </authorList>
    </citation>
    <scope>NUCLEOTIDE SEQUENCE [LARGE SCALE GENOMIC DNA]</scope>
    <source>
        <strain evidence="8">JCM 31486</strain>
    </source>
</reference>
<evidence type="ECO:0000256" key="4">
    <source>
        <dbReference type="ARBA" id="ARBA00022989"/>
    </source>
</evidence>
<dbReference type="EMBL" id="JBHTIS010001137">
    <property type="protein sequence ID" value="MFD1047562.1"/>
    <property type="molecule type" value="Genomic_DNA"/>
</dbReference>
<comment type="caution">
    <text evidence="7">The sequence shown here is derived from an EMBL/GenBank/DDBJ whole genome shotgun (WGS) entry which is preliminary data.</text>
</comment>
<evidence type="ECO:0000256" key="1">
    <source>
        <dbReference type="ARBA" id="ARBA00004141"/>
    </source>
</evidence>
<feature type="non-terminal residue" evidence="7">
    <location>
        <position position="1"/>
    </location>
</feature>
<evidence type="ECO:0008006" key="9">
    <source>
        <dbReference type="Google" id="ProtNLM"/>
    </source>
</evidence>
<keyword evidence="3 6" id="KW-0812">Transmembrane</keyword>
<sequence length="179" mass="19035">CADGAGPRWFGVISERRGTPIRVNVLSGVLASVTMVVALNMSGGSAEKYFAAGLGLTISMTFVSYVVTFPSLLVLRRKLPDVPRPFRIPRGWAVVSTVLPTVLVAFTVATLIWPGLGVGWFGTAGNPDDSLPTSFAGDRLQYTLTQLIPLGASVLIGVVFVMTGRKNEVAVHDRVGAYQ</sequence>
<evidence type="ECO:0000313" key="8">
    <source>
        <dbReference type="Proteomes" id="UP001597045"/>
    </source>
</evidence>
<comment type="subcellular location">
    <subcellularLocation>
        <location evidence="1">Membrane</location>
        <topology evidence="1">Multi-pass membrane protein</topology>
    </subcellularLocation>
</comment>
<accession>A0ABW3MBR2</accession>
<organism evidence="7 8">
    <name type="scientific">Kibdelosporangium lantanae</name>
    <dbReference type="NCBI Taxonomy" id="1497396"/>
    <lineage>
        <taxon>Bacteria</taxon>
        <taxon>Bacillati</taxon>
        <taxon>Actinomycetota</taxon>
        <taxon>Actinomycetes</taxon>
        <taxon>Pseudonocardiales</taxon>
        <taxon>Pseudonocardiaceae</taxon>
        <taxon>Kibdelosporangium</taxon>
    </lineage>
</organism>
<dbReference type="Proteomes" id="UP001597045">
    <property type="component" value="Unassembled WGS sequence"/>
</dbReference>
<keyword evidence="4 6" id="KW-1133">Transmembrane helix</keyword>
<evidence type="ECO:0000256" key="3">
    <source>
        <dbReference type="ARBA" id="ARBA00022692"/>
    </source>
</evidence>
<feature type="transmembrane region" description="Helical" evidence="6">
    <location>
        <begin position="142"/>
        <end position="162"/>
    </location>
</feature>
<evidence type="ECO:0000256" key="5">
    <source>
        <dbReference type="ARBA" id="ARBA00023136"/>
    </source>
</evidence>
<keyword evidence="8" id="KW-1185">Reference proteome</keyword>
<gene>
    <name evidence="7" type="ORF">ACFQ1S_19470</name>
</gene>
<feature type="transmembrane region" description="Helical" evidence="6">
    <location>
        <begin position="23"/>
        <end position="43"/>
    </location>
</feature>
<protein>
    <recommendedName>
        <fullName evidence="9">Amino acid permease</fullName>
    </recommendedName>
</protein>
<evidence type="ECO:0000256" key="6">
    <source>
        <dbReference type="SAM" id="Phobius"/>
    </source>
</evidence>
<evidence type="ECO:0000313" key="7">
    <source>
        <dbReference type="EMBL" id="MFD1047562.1"/>
    </source>
</evidence>
<keyword evidence="5 6" id="KW-0472">Membrane</keyword>
<dbReference type="InterPro" id="IPR050367">
    <property type="entry name" value="APC_superfamily"/>
</dbReference>
<name>A0ABW3MBR2_9PSEU</name>
<proteinExistence type="predicted"/>